<reference evidence="4 5" key="1">
    <citation type="journal article" date="2016" name="Nat. Commun.">
        <title>Thousands of microbial genomes shed light on interconnected biogeochemical processes in an aquifer system.</title>
        <authorList>
            <person name="Anantharaman K."/>
            <person name="Brown C.T."/>
            <person name="Hug L.A."/>
            <person name="Sharon I."/>
            <person name="Castelle C.J."/>
            <person name="Probst A.J."/>
            <person name="Thomas B.C."/>
            <person name="Singh A."/>
            <person name="Wilkins M.J."/>
            <person name="Karaoz U."/>
            <person name="Brodie E.L."/>
            <person name="Williams K.H."/>
            <person name="Hubbard S.S."/>
            <person name="Banfield J.F."/>
        </authorList>
    </citation>
    <scope>NUCLEOTIDE SEQUENCE [LARGE SCALE GENOMIC DNA]</scope>
</reference>
<feature type="region of interest" description="Disordered" evidence="1">
    <location>
        <begin position="265"/>
        <end position="307"/>
    </location>
</feature>
<keyword evidence="2" id="KW-1133">Transmembrane helix</keyword>
<dbReference type="Pfam" id="PF01345">
    <property type="entry name" value="DUF11"/>
    <property type="match status" value="1"/>
</dbReference>
<evidence type="ECO:0000256" key="1">
    <source>
        <dbReference type="SAM" id="MobiDB-lite"/>
    </source>
</evidence>
<feature type="region of interest" description="Disordered" evidence="1">
    <location>
        <begin position="142"/>
        <end position="174"/>
    </location>
</feature>
<dbReference type="InterPro" id="IPR047589">
    <property type="entry name" value="DUF11_rpt"/>
</dbReference>
<dbReference type="NCBIfam" id="TIGR01451">
    <property type="entry name" value="B_ant_repeat"/>
    <property type="match status" value="1"/>
</dbReference>
<feature type="domain" description="DUF11" evidence="3">
    <location>
        <begin position="337"/>
        <end position="424"/>
    </location>
</feature>
<comment type="caution">
    <text evidence="4">The sequence shown here is derived from an EMBL/GenBank/DDBJ whole genome shotgun (WGS) entry which is preliminary data.</text>
</comment>
<gene>
    <name evidence="4" type="ORF">A2650_00555</name>
</gene>
<keyword evidence="2" id="KW-0812">Transmembrane</keyword>
<dbReference type="AlphaFoldDB" id="A0A1F8EKI3"/>
<evidence type="ECO:0000313" key="5">
    <source>
        <dbReference type="Proteomes" id="UP000177117"/>
    </source>
</evidence>
<evidence type="ECO:0000259" key="3">
    <source>
        <dbReference type="Pfam" id="PF01345"/>
    </source>
</evidence>
<dbReference type="EMBL" id="MGJD01000006">
    <property type="protein sequence ID" value="OGN01364.1"/>
    <property type="molecule type" value="Genomic_DNA"/>
</dbReference>
<name>A0A1F8EKI3_9BACT</name>
<protein>
    <recommendedName>
        <fullName evidence="3">DUF11 domain-containing protein</fullName>
    </recommendedName>
</protein>
<accession>A0A1F8EKI3</accession>
<feature type="compositionally biased region" description="Low complexity" evidence="1">
    <location>
        <begin position="265"/>
        <end position="285"/>
    </location>
</feature>
<evidence type="ECO:0000256" key="2">
    <source>
        <dbReference type="SAM" id="Phobius"/>
    </source>
</evidence>
<dbReference type="InterPro" id="IPR001434">
    <property type="entry name" value="OmcB-like_DUF11"/>
</dbReference>
<keyword evidence="2" id="KW-0472">Membrane</keyword>
<proteinExistence type="predicted"/>
<sequence>MVSYKVAEKLFYITLTMFIKYTILTPILLAFLSLSLVFGALPAHAQGAPSLSGESANVAGSRNATLSVFVNSNGGTTELHFKYWTGSIFKEKIYFGVSGTSRVEVGLINLLEGTTYSYQVFARNSYGSTTGSTNTFTTYGNSGSGNFSDSNNTNTSSGSGINTSSSQGAPLVATNGPASVSTNSAVINGSVNPNGALTTFWFEFGTTQILSQTTTIQSAGSGSSWLLVTGNLSGLENGKTYYYRTVAQNVYGVNRGEVKSFTTGANGSGLSQSSSSGQGQVLGAVSGNGNGNGSQASTSTATSGNVETSINSGVNQVNQRPSFISLEYSLADEGALVVEADNAKPKPGEEFSYTIVYKNDGTSSFNETALKAIVPIEADFVSASIEQVRVSGNVVEFNLGHISPGSRGSVIVVVKVKETTKSGANIIFTSVLGYKDRLGTQLATTSYLTAIVEELDSGEQVSLLGFLSDSASTWLVVLGLIVLIALLAYKFVSMRNGRNQDKEKDIYGFVGIPPTFEKIDPPMGRSDIFQPVK</sequence>
<feature type="transmembrane region" description="Helical" evidence="2">
    <location>
        <begin position="471"/>
        <end position="492"/>
    </location>
</feature>
<evidence type="ECO:0000313" key="4">
    <source>
        <dbReference type="EMBL" id="OGN01364.1"/>
    </source>
</evidence>
<organism evidence="4 5">
    <name type="scientific">Candidatus Yanofskybacteria bacterium RIFCSPHIGHO2_01_FULL_41_53</name>
    <dbReference type="NCBI Taxonomy" id="1802663"/>
    <lineage>
        <taxon>Bacteria</taxon>
        <taxon>Candidatus Yanofskyibacteriota</taxon>
    </lineage>
</organism>
<feature type="compositionally biased region" description="Low complexity" evidence="1">
    <location>
        <begin position="142"/>
        <end position="168"/>
    </location>
</feature>
<dbReference type="Proteomes" id="UP000177117">
    <property type="component" value="Unassembled WGS sequence"/>
</dbReference>